<dbReference type="AlphaFoldDB" id="A0A0L8IAI0"/>
<proteinExistence type="predicted"/>
<sequence length="66" mass="7587">MEQTSHSTYLFFSFGFTIIFNQNCCIYNDTNNEVIYNSLHHVAKPEVVVAVKSNLHQLHKGNNQIS</sequence>
<evidence type="ECO:0000313" key="1">
    <source>
        <dbReference type="EMBL" id="KOF98496.1"/>
    </source>
</evidence>
<protein>
    <submittedName>
        <fullName evidence="1">Uncharacterized protein</fullName>
    </submittedName>
</protein>
<reference evidence="1" key="1">
    <citation type="submission" date="2015-07" db="EMBL/GenBank/DDBJ databases">
        <title>MeaNS - Measles Nucleotide Surveillance Program.</title>
        <authorList>
            <person name="Tran T."/>
            <person name="Druce J."/>
        </authorList>
    </citation>
    <scope>NUCLEOTIDE SEQUENCE</scope>
    <source>
        <strain evidence="1">UCB-OBI-ISO-001</strain>
        <tissue evidence="1">Gonad</tissue>
    </source>
</reference>
<dbReference type="EMBL" id="KQ416136">
    <property type="protein sequence ID" value="KOF98496.1"/>
    <property type="molecule type" value="Genomic_DNA"/>
</dbReference>
<accession>A0A0L8IAI0</accession>
<gene>
    <name evidence="1" type="ORF">OCBIM_22025030mg</name>
</gene>
<name>A0A0L8IAI0_OCTBM</name>
<organism evidence="1">
    <name type="scientific">Octopus bimaculoides</name>
    <name type="common">California two-spotted octopus</name>
    <dbReference type="NCBI Taxonomy" id="37653"/>
    <lineage>
        <taxon>Eukaryota</taxon>
        <taxon>Metazoa</taxon>
        <taxon>Spiralia</taxon>
        <taxon>Lophotrochozoa</taxon>
        <taxon>Mollusca</taxon>
        <taxon>Cephalopoda</taxon>
        <taxon>Coleoidea</taxon>
        <taxon>Octopodiformes</taxon>
        <taxon>Octopoda</taxon>
        <taxon>Incirrata</taxon>
        <taxon>Octopodidae</taxon>
        <taxon>Octopus</taxon>
    </lineage>
</organism>